<dbReference type="GO" id="GO:0005634">
    <property type="term" value="C:nucleus"/>
    <property type="evidence" value="ECO:0007669"/>
    <property type="project" value="UniProtKB-ARBA"/>
</dbReference>
<name>A0A9Q3E199_9BASI</name>
<dbReference type="EMBL" id="AVOT02023820">
    <property type="protein sequence ID" value="MBW0514095.1"/>
    <property type="molecule type" value="Genomic_DNA"/>
</dbReference>
<dbReference type="PANTHER" id="PTHR37984:SF5">
    <property type="entry name" value="PROTEIN NYNRIN-LIKE"/>
    <property type="match status" value="1"/>
</dbReference>
<dbReference type="InterPro" id="IPR036397">
    <property type="entry name" value="RNaseH_sf"/>
</dbReference>
<dbReference type="InterPro" id="IPR050951">
    <property type="entry name" value="Retrovirus_Pol_polyprotein"/>
</dbReference>
<accession>A0A9Q3E199</accession>
<dbReference type="Proteomes" id="UP000765509">
    <property type="component" value="Unassembled WGS sequence"/>
</dbReference>
<evidence type="ECO:0000313" key="4">
    <source>
        <dbReference type="Proteomes" id="UP000765509"/>
    </source>
</evidence>
<dbReference type="PANTHER" id="PTHR37984">
    <property type="entry name" value="PROTEIN CBG26694"/>
    <property type="match status" value="1"/>
</dbReference>
<dbReference type="AlphaFoldDB" id="A0A9Q3E199"/>
<evidence type="ECO:0000313" key="3">
    <source>
        <dbReference type="EMBL" id="MBW0514095.1"/>
    </source>
</evidence>
<keyword evidence="1" id="KW-0694">RNA-binding</keyword>
<organism evidence="3 4">
    <name type="scientific">Austropuccinia psidii MF-1</name>
    <dbReference type="NCBI Taxonomy" id="1389203"/>
    <lineage>
        <taxon>Eukaryota</taxon>
        <taxon>Fungi</taxon>
        <taxon>Dikarya</taxon>
        <taxon>Basidiomycota</taxon>
        <taxon>Pucciniomycotina</taxon>
        <taxon>Pucciniomycetes</taxon>
        <taxon>Pucciniales</taxon>
        <taxon>Sphaerophragmiaceae</taxon>
        <taxon>Austropuccinia</taxon>
    </lineage>
</organism>
<dbReference type="GO" id="GO:0015074">
    <property type="term" value="P:DNA integration"/>
    <property type="evidence" value="ECO:0007669"/>
    <property type="project" value="InterPro"/>
</dbReference>
<sequence>MFLPCHKDDIAMDTAISICDKVISHTALFDNMISDRDPIFTSELWKNLHNMFRTKLSFSTAYHLQANGLAERMIQTLEDMIRRFCAYGLELKDSDGFTHDWCTLMPPLEMAYKISIHSSTLKTPEMLEKAWNPRLSYNTLKKDLVDINPTERFKIMLAKARNHANRYRQDSFQYAKERWDKSDQQPYFKVGDLVLVSTVNFNNIKGPNKLKYSFAGQFMIKTLDGPNYVQLELTGELKKKHPAFPVSLIKPYSPSYKDLFELRNKPPLEIAPLEEGE</sequence>
<dbReference type="InterPro" id="IPR012337">
    <property type="entry name" value="RNaseH-like_sf"/>
</dbReference>
<evidence type="ECO:0000256" key="1">
    <source>
        <dbReference type="ARBA" id="ARBA00022884"/>
    </source>
</evidence>
<feature type="domain" description="Integrase catalytic" evidence="2">
    <location>
        <begin position="1"/>
        <end position="132"/>
    </location>
</feature>
<dbReference type="InterPro" id="IPR001584">
    <property type="entry name" value="Integrase_cat-core"/>
</dbReference>
<dbReference type="SUPFAM" id="SSF53098">
    <property type="entry name" value="Ribonuclease H-like"/>
    <property type="match status" value="1"/>
</dbReference>
<comment type="caution">
    <text evidence="3">The sequence shown here is derived from an EMBL/GenBank/DDBJ whole genome shotgun (WGS) entry which is preliminary data.</text>
</comment>
<proteinExistence type="predicted"/>
<gene>
    <name evidence="3" type="ORF">O181_053810</name>
</gene>
<protein>
    <recommendedName>
        <fullName evidence="2">Integrase catalytic domain-containing protein</fullName>
    </recommendedName>
</protein>
<dbReference type="GO" id="GO:0003723">
    <property type="term" value="F:RNA binding"/>
    <property type="evidence" value="ECO:0007669"/>
    <property type="project" value="UniProtKB-KW"/>
</dbReference>
<reference evidence="3" key="1">
    <citation type="submission" date="2021-03" db="EMBL/GenBank/DDBJ databases">
        <title>Draft genome sequence of rust myrtle Austropuccinia psidii MF-1, a brazilian biotype.</title>
        <authorList>
            <person name="Quecine M.C."/>
            <person name="Pachon D.M.R."/>
            <person name="Bonatelli M.L."/>
            <person name="Correr F.H."/>
            <person name="Franceschini L.M."/>
            <person name="Leite T.F."/>
            <person name="Margarido G.R.A."/>
            <person name="Almeida C.A."/>
            <person name="Ferrarezi J.A."/>
            <person name="Labate C.A."/>
        </authorList>
    </citation>
    <scope>NUCLEOTIDE SEQUENCE</scope>
    <source>
        <strain evidence="3">MF-1</strain>
    </source>
</reference>
<keyword evidence="4" id="KW-1185">Reference proteome</keyword>
<dbReference type="PROSITE" id="PS50994">
    <property type="entry name" value="INTEGRASE"/>
    <property type="match status" value="1"/>
</dbReference>
<dbReference type="Gene3D" id="3.30.420.10">
    <property type="entry name" value="Ribonuclease H-like superfamily/Ribonuclease H"/>
    <property type="match status" value="1"/>
</dbReference>
<evidence type="ECO:0000259" key="2">
    <source>
        <dbReference type="PROSITE" id="PS50994"/>
    </source>
</evidence>